<gene>
    <name evidence="1" type="ORF">PBY51_004320</name>
</gene>
<keyword evidence="2" id="KW-1185">Reference proteome</keyword>
<organism evidence="1 2">
    <name type="scientific">Eleginops maclovinus</name>
    <name type="common">Patagonian blennie</name>
    <name type="synonym">Eleginus maclovinus</name>
    <dbReference type="NCBI Taxonomy" id="56733"/>
    <lineage>
        <taxon>Eukaryota</taxon>
        <taxon>Metazoa</taxon>
        <taxon>Chordata</taxon>
        <taxon>Craniata</taxon>
        <taxon>Vertebrata</taxon>
        <taxon>Euteleostomi</taxon>
        <taxon>Actinopterygii</taxon>
        <taxon>Neopterygii</taxon>
        <taxon>Teleostei</taxon>
        <taxon>Neoteleostei</taxon>
        <taxon>Acanthomorphata</taxon>
        <taxon>Eupercaria</taxon>
        <taxon>Perciformes</taxon>
        <taxon>Notothenioidei</taxon>
        <taxon>Eleginopidae</taxon>
        <taxon>Eleginops</taxon>
    </lineage>
</organism>
<reference evidence="1 2" key="1">
    <citation type="journal article" date="2023" name="Genes (Basel)">
        <title>Chromosome-Level Genome Assembly and Circadian Gene Repertoire of the Patagonia Blennie Eleginops maclovinus-The Closest Ancestral Proxy of Antarctic Cryonotothenioids.</title>
        <authorList>
            <person name="Cheng C.C."/>
            <person name="Rivera-Colon A.G."/>
            <person name="Minhas B.F."/>
            <person name="Wilson L."/>
            <person name="Rayamajhi N."/>
            <person name="Vargas-Chacoff L."/>
            <person name="Catchen J.M."/>
        </authorList>
    </citation>
    <scope>NUCLEOTIDE SEQUENCE [LARGE SCALE GENOMIC DNA]</scope>
    <source>
        <strain evidence="1">JMC-PN-2008</strain>
    </source>
</reference>
<name>A0AAN8AX03_ELEMC</name>
<comment type="caution">
    <text evidence="1">The sequence shown here is derived from an EMBL/GenBank/DDBJ whole genome shotgun (WGS) entry which is preliminary data.</text>
</comment>
<accession>A0AAN8AX03</accession>
<dbReference type="EMBL" id="JAUZQC010000005">
    <property type="protein sequence ID" value="KAK5871437.1"/>
    <property type="molecule type" value="Genomic_DNA"/>
</dbReference>
<reference evidence="1 2" key="2">
    <citation type="journal article" date="2023" name="Mol. Biol. Evol.">
        <title>Genomics of Secondarily Temperate Adaptation in the Only Non-Antarctic Icefish.</title>
        <authorList>
            <person name="Rivera-Colon A.G."/>
            <person name="Rayamajhi N."/>
            <person name="Minhas B.F."/>
            <person name="Madrigal G."/>
            <person name="Bilyk K.T."/>
            <person name="Yoon V."/>
            <person name="Hune M."/>
            <person name="Gregory S."/>
            <person name="Cheng C.H.C."/>
            <person name="Catchen J.M."/>
        </authorList>
    </citation>
    <scope>NUCLEOTIDE SEQUENCE [LARGE SCALE GENOMIC DNA]</scope>
    <source>
        <strain evidence="1">JMC-PN-2008</strain>
    </source>
</reference>
<dbReference type="Proteomes" id="UP001346869">
    <property type="component" value="Unassembled WGS sequence"/>
</dbReference>
<evidence type="ECO:0000313" key="1">
    <source>
        <dbReference type="EMBL" id="KAK5871437.1"/>
    </source>
</evidence>
<proteinExistence type="predicted"/>
<dbReference type="AlphaFoldDB" id="A0AAN8AX03"/>
<evidence type="ECO:0000313" key="2">
    <source>
        <dbReference type="Proteomes" id="UP001346869"/>
    </source>
</evidence>
<sequence>MTGPDSALTQAAWCHAHQLLPALPCHKSPAGGNESLSVRAGCTSWHRHHLTSRSHADSGAAEIKKNEAWRQTEPYPCALSLVSSGLPPH</sequence>
<protein>
    <submittedName>
        <fullName evidence="1">Uncharacterized protein</fullName>
    </submittedName>
</protein>